<feature type="transmembrane region" description="Helical" evidence="5">
    <location>
        <begin position="262"/>
        <end position="283"/>
    </location>
</feature>
<evidence type="ECO:0000256" key="4">
    <source>
        <dbReference type="ARBA" id="ARBA00023136"/>
    </source>
</evidence>
<feature type="domain" description="Major facilitator superfamily (MFS) profile" evidence="6">
    <location>
        <begin position="1"/>
        <end position="408"/>
    </location>
</feature>
<keyword evidence="4 5" id="KW-0472">Membrane</keyword>
<dbReference type="SUPFAM" id="SSF103473">
    <property type="entry name" value="MFS general substrate transporter"/>
    <property type="match status" value="1"/>
</dbReference>
<protein>
    <submittedName>
        <fullName evidence="7">MFS transporter</fullName>
    </submittedName>
</protein>
<dbReference type="Pfam" id="PF07690">
    <property type="entry name" value="MFS_1"/>
    <property type="match status" value="1"/>
</dbReference>
<evidence type="ECO:0000259" key="6">
    <source>
        <dbReference type="PROSITE" id="PS50850"/>
    </source>
</evidence>
<dbReference type="Gene3D" id="1.20.1250.20">
    <property type="entry name" value="MFS general substrate transporter like domains"/>
    <property type="match status" value="1"/>
</dbReference>
<dbReference type="Pfam" id="PF00083">
    <property type="entry name" value="Sugar_tr"/>
    <property type="match status" value="1"/>
</dbReference>
<evidence type="ECO:0000313" key="8">
    <source>
        <dbReference type="Proteomes" id="UP000321039"/>
    </source>
</evidence>
<evidence type="ECO:0000256" key="5">
    <source>
        <dbReference type="SAM" id="Phobius"/>
    </source>
</evidence>
<dbReference type="InterPro" id="IPR036259">
    <property type="entry name" value="MFS_trans_sf"/>
</dbReference>
<dbReference type="InterPro" id="IPR020846">
    <property type="entry name" value="MFS_dom"/>
</dbReference>
<dbReference type="PANTHER" id="PTHR23524">
    <property type="entry name" value="TRANSPORTER, PUTATIVE (AFU_ORTHOLOGUE AFUA_8G04850)-RELATED"/>
    <property type="match status" value="1"/>
</dbReference>
<feature type="transmembrane region" description="Helical" evidence="5">
    <location>
        <begin position="352"/>
        <end position="375"/>
    </location>
</feature>
<keyword evidence="3 5" id="KW-1133">Transmembrane helix</keyword>
<dbReference type="PROSITE" id="PS50850">
    <property type="entry name" value="MFS"/>
    <property type="match status" value="1"/>
</dbReference>
<dbReference type="PANTHER" id="PTHR23524:SF1">
    <property type="entry name" value="MRH DOMAIN-CONTAINING PROTEIN-RELATED"/>
    <property type="match status" value="1"/>
</dbReference>
<evidence type="ECO:0000313" key="7">
    <source>
        <dbReference type="EMBL" id="TXS96784.1"/>
    </source>
</evidence>
<evidence type="ECO:0000256" key="3">
    <source>
        <dbReference type="ARBA" id="ARBA00022989"/>
    </source>
</evidence>
<evidence type="ECO:0000256" key="1">
    <source>
        <dbReference type="ARBA" id="ARBA00004370"/>
    </source>
</evidence>
<comment type="caution">
    <text evidence="7">The sequence shown here is derived from an EMBL/GenBank/DDBJ whole genome shotgun (WGS) entry which is preliminary data.</text>
</comment>
<evidence type="ECO:0000256" key="2">
    <source>
        <dbReference type="ARBA" id="ARBA00022692"/>
    </source>
</evidence>
<keyword evidence="2 5" id="KW-0812">Transmembrane</keyword>
<dbReference type="Proteomes" id="UP000321039">
    <property type="component" value="Unassembled WGS sequence"/>
</dbReference>
<name>A0A5C9A9M1_9GAMM</name>
<proteinExistence type="predicted"/>
<feature type="transmembrane region" description="Helical" evidence="5">
    <location>
        <begin position="100"/>
        <end position="120"/>
    </location>
</feature>
<reference evidence="7 8" key="1">
    <citation type="submission" date="2019-08" db="EMBL/GenBank/DDBJ databases">
        <title>Parahaliea maris sp. nov., isolated from the surface seawater.</title>
        <authorList>
            <person name="Liu Y."/>
        </authorList>
    </citation>
    <scope>NUCLEOTIDE SEQUENCE [LARGE SCALE GENOMIC DNA]</scope>
    <source>
        <strain evidence="7 8">HSLHS9</strain>
    </source>
</reference>
<accession>A0A5C9A9M1</accession>
<comment type="subcellular location">
    <subcellularLocation>
        <location evidence="1">Membrane</location>
    </subcellularLocation>
</comment>
<sequence length="415" mass="43367">MLTFYLSCYAAIMLATFIPQTQPFLLNEVLQLETSRQGVVSGNLNFWGEIVIIATVGLWGSLSDRIGRRWVTGLGFVLIAAGIFLYGLTRDLNGLLFARIIYSAGIAAVSTMLITLMADYASDSSRGKATGLLGVMNGLGAMTAALFLLRLPAMYQGQGMNAEQAAWATYTTMTVIVALIAAAMFLGLKGGVAKRLEASPPLLRQLREGVGEARRPVIALAYAASFVARGNLAVVGTFYTLWASIYGASVLGMTSAEAVSKGGGLLAISYGASLLSAPLFGIMSDRLRRVSALAISLAIGAVGYGSTWFLDSPFSGAAIVCLVLIGMAEVGCIITSGVLIAEQAPDRLRGSVVGIFTLAGAVGILIASVVGGYLFDHWLNTGPFVFFGLVAALVCAWALVLRLQPEAQPAPAATA</sequence>
<feature type="transmembrane region" description="Helical" evidence="5">
    <location>
        <begin position="70"/>
        <end position="88"/>
    </location>
</feature>
<dbReference type="AlphaFoldDB" id="A0A5C9A9M1"/>
<organism evidence="7 8">
    <name type="scientific">Parahaliea maris</name>
    <dbReference type="NCBI Taxonomy" id="2716870"/>
    <lineage>
        <taxon>Bacteria</taxon>
        <taxon>Pseudomonadati</taxon>
        <taxon>Pseudomonadota</taxon>
        <taxon>Gammaproteobacteria</taxon>
        <taxon>Cellvibrionales</taxon>
        <taxon>Halieaceae</taxon>
        <taxon>Parahaliea</taxon>
    </lineage>
</organism>
<dbReference type="InterPro" id="IPR011701">
    <property type="entry name" value="MFS"/>
</dbReference>
<gene>
    <name evidence="7" type="ORF">FV139_02660</name>
</gene>
<feature type="transmembrane region" description="Helical" evidence="5">
    <location>
        <begin position="290"/>
        <end position="310"/>
    </location>
</feature>
<dbReference type="EMBL" id="VRZA01000001">
    <property type="protein sequence ID" value="TXS96784.1"/>
    <property type="molecule type" value="Genomic_DNA"/>
</dbReference>
<feature type="transmembrane region" description="Helical" evidence="5">
    <location>
        <begin position="381"/>
        <end position="401"/>
    </location>
</feature>
<dbReference type="GO" id="GO:0016020">
    <property type="term" value="C:membrane"/>
    <property type="evidence" value="ECO:0007669"/>
    <property type="project" value="UniProtKB-SubCell"/>
</dbReference>
<feature type="transmembrane region" description="Helical" evidence="5">
    <location>
        <begin position="45"/>
        <end position="63"/>
    </location>
</feature>
<feature type="transmembrane region" description="Helical" evidence="5">
    <location>
        <begin position="167"/>
        <end position="188"/>
    </location>
</feature>
<feature type="transmembrane region" description="Helical" evidence="5">
    <location>
        <begin position="132"/>
        <end position="155"/>
    </location>
</feature>
<dbReference type="GO" id="GO:0022857">
    <property type="term" value="F:transmembrane transporter activity"/>
    <property type="evidence" value="ECO:0007669"/>
    <property type="project" value="InterPro"/>
</dbReference>
<keyword evidence="8" id="KW-1185">Reference proteome</keyword>
<dbReference type="InterPro" id="IPR005828">
    <property type="entry name" value="MFS_sugar_transport-like"/>
</dbReference>
<feature type="transmembrane region" description="Helical" evidence="5">
    <location>
        <begin position="316"/>
        <end position="340"/>
    </location>
</feature>